<dbReference type="GO" id="GO:0000795">
    <property type="term" value="C:synaptonemal complex"/>
    <property type="evidence" value="ECO:0007669"/>
    <property type="project" value="InterPro"/>
</dbReference>
<gene>
    <name evidence="1" type="ORF">AYI69_g4670</name>
</gene>
<dbReference type="Proteomes" id="UP000187429">
    <property type="component" value="Unassembled WGS sequence"/>
</dbReference>
<dbReference type="PANTHER" id="PTHR14305:SF0">
    <property type="entry name" value="E3 UBIQUITIN-PROTEIN LIGASE CCNB1IP1"/>
    <property type="match status" value="1"/>
</dbReference>
<evidence type="ECO:0000313" key="1">
    <source>
        <dbReference type="EMBL" id="OMJ24343.1"/>
    </source>
</evidence>
<sequence>MVLAGQGPEVIMEVASRALAFWVYQVSQEISFQDILTKRIDAKSKKIEAKATTIIKDWQAKNKLLKESMVSLQSDFESEKKKSYNLGQQLQEKIRYSNTVPKKH</sequence>
<dbReference type="EMBL" id="LSSM01001848">
    <property type="protein sequence ID" value="OMJ24343.1"/>
    <property type="molecule type" value="Genomic_DNA"/>
</dbReference>
<protein>
    <submittedName>
        <fullName evidence="1">E3 ubiquitin-protein ligase CCNB1IP1</fullName>
    </submittedName>
</protein>
<evidence type="ECO:0000313" key="2">
    <source>
        <dbReference type="Proteomes" id="UP000187429"/>
    </source>
</evidence>
<organism evidence="1 2">
    <name type="scientific">Smittium culicis</name>
    <dbReference type="NCBI Taxonomy" id="133412"/>
    <lineage>
        <taxon>Eukaryota</taxon>
        <taxon>Fungi</taxon>
        <taxon>Fungi incertae sedis</taxon>
        <taxon>Zoopagomycota</taxon>
        <taxon>Kickxellomycotina</taxon>
        <taxon>Harpellomycetes</taxon>
        <taxon>Harpellales</taxon>
        <taxon>Legeriomycetaceae</taxon>
        <taxon>Smittium</taxon>
    </lineage>
</organism>
<dbReference type="GO" id="GO:0007131">
    <property type="term" value="P:reciprocal meiotic recombination"/>
    <property type="evidence" value="ECO:0007669"/>
    <property type="project" value="InterPro"/>
</dbReference>
<dbReference type="OrthoDB" id="441210at2759"/>
<dbReference type="GO" id="GO:0061630">
    <property type="term" value="F:ubiquitin protein ligase activity"/>
    <property type="evidence" value="ECO:0007669"/>
    <property type="project" value="InterPro"/>
</dbReference>
<proteinExistence type="predicted"/>
<name>A0A1R1YBS1_9FUNG</name>
<reference evidence="2" key="1">
    <citation type="submission" date="2017-01" db="EMBL/GenBank/DDBJ databases">
        <authorList>
            <person name="Wang Y."/>
            <person name="White M."/>
            <person name="Kvist S."/>
            <person name="Moncalvo J.-M."/>
        </authorList>
    </citation>
    <scope>NUCLEOTIDE SEQUENCE [LARGE SCALE GENOMIC DNA]</scope>
    <source>
        <strain evidence="2">ID-206-W2</strain>
    </source>
</reference>
<keyword evidence="2" id="KW-1185">Reference proteome</keyword>
<dbReference type="PANTHER" id="PTHR14305">
    <property type="entry name" value="E3 UBIQUITIN-PROTEIN LIGASE CCNB1IP1"/>
    <property type="match status" value="1"/>
</dbReference>
<dbReference type="InterPro" id="IPR042448">
    <property type="entry name" value="CCNB1IP1"/>
</dbReference>
<dbReference type="AlphaFoldDB" id="A0A1R1YBS1"/>
<comment type="caution">
    <text evidence="1">The sequence shown here is derived from an EMBL/GenBank/DDBJ whole genome shotgun (WGS) entry which is preliminary data.</text>
</comment>
<accession>A0A1R1YBS1</accession>